<name>M6VSR5_9LEPT</name>
<reference evidence="1 2" key="1">
    <citation type="submission" date="2013-01" db="EMBL/GenBank/DDBJ databases">
        <authorList>
            <person name="Harkins D.M."/>
            <person name="Durkin A.S."/>
            <person name="Brinkac L.M."/>
            <person name="Haft D.H."/>
            <person name="Selengut J.D."/>
            <person name="Sanka R."/>
            <person name="DePew J."/>
            <person name="Purushe J."/>
            <person name="Matthias M.A."/>
            <person name="Vinetz J.M."/>
            <person name="Sutton G.G."/>
            <person name="Nierman W.C."/>
            <person name="Fouts D.E."/>
        </authorList>
    </citation>
    <scope>NUCLEOTIDE SEQUENCE [LARGE SCALE GENOMIC DNA]</scope>
    <source>
        <strain evidence="1 2">CBC1416</strain>
    </source>
</reference>
<proteinExistence type="predicted"/>
<dbReference type="Proteomes" id="UP000012149">
    <property type="component" value="Unassembled WGS sequence"/>
</dbReference>
<dbReference type="AlphaFoldDB" id="M6VSR5"/>
<protein>
    <submittedName>
        <fullName evidence="1">Beta protein</fullName>
    </submittedName>
</protein>
<sequence>MKYIPFLKIKQNEILALNDLDEVASKEILPFFDIPKPYDLDEVGVSANIDKAKGYLTKYWGKTKSFIIDSYDIPDHIKLNEYHNYHSVLESLNDFNFIPTIGLNRHPFHLKAVRRCVSLKKISKLALRLVPEDFEDYAIIKERLNKVLDMFKELSILLIFDCRVILDDDSSDRLLLNLTEFINDYESIDIYEKIILTGSSIHANIAEHLEPGEYKMIKRFEWHLFNSLLEKISMKIIYGDYGIVSPEYTDADISLNIIQRVSTPKIFYANGKVIHLFRGHSLKLDPRGNKQYFDLAKLLIKQSYYRGKKYSIGDGFIEEKSREIGSPSSQGNWYRMLNNSHITYICRTL</sequence>
<dbReference type="EMBL" id="AKWE02000090">
    <property type="protein sequence ID" value="EMO58131.1"/>
    <property type="molecule type" value="Genomic_DNA"/>
</dbReference>
<organism evidence="1 2">
    <name type="scientific">Leptospira santarosai str. CBC1416</name>
    <dbReference type="NCBI Taxonomy" id="1193059"/>
    <lineage>
        <taxon>Bacteria</taxon>
        <taxon>Pseudomonadati</taxon>
        <taxon>Spirochaetota</taxon>
        <taxon>Spirochaetia</taxon>
        <taxon>Leptospirales</taxon>
        <taxon>Leptospiraceae</taxon>
        <taxon>Leptospira</taxon>
    </lineage>
</organism>
<evidence type="ECO:0000313" key="1">
    <source>
        <dbReference type="EMBL" id="EMO58131.1"/>
    </source>
</evidence>
<dbReference type="Pfam" id="PF14350">
    <property type="entry name" value="Beta_protein"/>
    <property type="match status" value="1"/>
</dbReference>
<evidence type="ECO:0000313" key="2">
    <source>
        <dbReference type="Proteomes" id="UP000012149"/>
    </source>
</evidence>
<accession>M6VSR5</accession>
<gene>
    <name evidence="1" type="ORF">LEP1GSC161_0021</name>
</gene>
<comment type="caution">
    <text evidence="1">The sequence shown here is derived from an EMBL/GenBank/DDBJ whole genome shotgun (WGS) entry which is preliminary data.</text>
</comment>
<dbReference type="InterPro" id="IPR025683">
    <property type="entry name" value="Protein_beta"/>
</dbReference>